<name>Q7MKP7_VIBVY</name>
<accession>Q7MKP7</accession>
<dbReference type="AlphaFoldDB" id="Q7MKP7"/>
<organism evidence="1 2">
    <name type="scientific">Vibrio vulnificus (strain YJ016)</name>
    <dbReference type="NCBI Taxonomy" id="196600"/>
    <lineage>
        <taxon>Bacteria</taxon>
        <taxon>Pseudomonadati</taxon>
        <taxon>Pseudomonadota</taxon>
        <taxon>Gammaproteobacteria</taxon>
        <taxon>Vibrionales</taxon>
        <taxon>Vibrionaceae</taxon>
        <taxon>Vibrio</taxon>
    </lineage>
</organism>
<dbReference type="Proteomes" id="UP000002675">
    <property type="component" value="Chromosome I"/>
</dbReference>
<evidence type="ECO:0000313" key="2">
    <source>
        <dbReference type="Proteomes" id="UP000002675"/>
    </source>
</evidence>
<dbReference type="EMBL" id="BA000037">
    <property type="protein sequence ID" value="BAC94495.1"/>
    <property type="molecule type" value="Genomic_DNA"/>
</dbReference>
<sequence>MWRRHSHSVLDYVFVATALCDNVTETKAGSIVYYVSSTTAKCAS</sequence>
<evidence type="ECO:0000313" key="1">
    <source>
        <dbReference type="EMBL" id="BAC94495.1"/>
    </source>
</evidence>
<dbReference type="HOGENOM" id="CLU_3223818_0_0_6"/>
<dbReference type="KEGG" id="vvy:VV1731"/>
<proteinExistence type="predicted"/>
<gene>
    <name evidence="1" type="ordered locus">VV1731</name>
</gene>
<reference evidence="1 2" key="1">
    <citation type="journal article" date="2003" name="Genome Res.">
        <title>Comparative genome analysis of Vibrio vulnificus, a marine pathogen.</title>
        <authorList>
            <person name="Chen C.Y."/>
            <person name="Wu K.M."/>
            <person name="Chang Y.C."/>
            <person name="Chang C.H."/>
            <person name="Tsai H.C."/>
            <person name="Liao T.L."/>
            <person name="Liu Y.M."/>
            <person name="Chen H.J."/>
            <person name="Shen A.B."/>
            <person name="Li J.C."/>
            <person name="Su T.L."/>
            <person name="Shao C.P."/>
            <person name="Lee C.T."/>
            <person name="Hor L.I."/>
            <person name="Tsai S.F."/>
        </authorList>
    </citation>
    <scope>NUCLEOTIDE SEQUENCE [LARGE SCALE GENOMIC DNA]</scope>
    <source>
        <strain evidence="1 2">YJ016</strain>
    </source>
</reference>
<protein>
    <submittedName>
        <fullName evidence="1">Uncharacterized protein</fullName>
    </submittedName>
</protein>